<sequence>MELRRQLKPSGLFFPVDAGPSAMIGVMVGTSFSGTNAVRYGTMKDNVINPIIVLVDGSVIKTRYRPRKTTASYNLTSFFIDSKGTLGIVTEATLKLAAIPAETKVGFATFPLVRDASTAATAILWTGIQTGAMRIMDAVNRTGGTDRKWGVMPTMLLRFIGSPGQIAETTRQFSEMAISNGGGTLQFASTAEEQASLWAARKQALWSVLSLREGDEDV</sequence>
<dbReference type="EMBL" id="KI963929">
    <property type="protein sequence ID" value="EUC49666.1"/>
    <property type="molecule type" value="Genomic_DNA"/>
</dbReference>
<dbReference type="eggNOG" id="KOG1231">
    <property type="taxonomic scope" value="Eukaryota"/>
</dbReference>
<dbReference type="SUPFAM" id="SSF55103">
    <property type="entry name" value="FAD-linked oxidases, C-terminal domain"/>
    <property type="match status" value="1"/>
</dbReference>
<keyword evidence="5" id="KW-0274">FAD</keyword>
<keyword evidence="4" id="KW-0285">Flavoprotein</keyword>
<evidence type="ECO:0000256" key="9">
    <source>
        <dbReference type="ARBA" id="ARBA00038897"/>
    </source>
</evidence>
<dbReference type="InterPro" id="IPR016169">
    <property type="entry name" value="FAD-bd_PCMH_sub2"/>
</dbReference>
<evidence type="ECO:0000313" key="12">
    <source>
        <dbReference type="Proteomes" id="UP000054032"/>
    </source>
</evidence>
<proteinExistence type="inferred from homology"/>
<comment type="similarity">
    <text evidence="3">Belongs to the FAD-binding oxidoreductase/transferase type 4 family.</text>
</comment>
<evidence type="ECO:0000256" key="4">
    <source>
        <dbReference type="ARBA" id="ARBA00022630"/>
    </source>
</evidence>
<dbReference type="Pfam" id="PF01565">
    <property type="entry name" value="FAD_binding_4"/>
    <property type="match status" value="1"/>
</dbReference>
<dbReference type="GO" id="GO:0008720">
    <property type="term" value="F:D-lactate dehydrogenase (NAD+) activity"/>
    <property type="evidence" value="ECO:0007669"/>
    <property type="project" value="TreeGrafter"/>
</dbReference>
<dbReference type="GO" id="GO:0004458">
    <property type="term" value="F:D-lactate dehydrogenase (cytochrome) activity"/>
    <property type="evidence" value="ECO:0007669"/>
    <property type="project" value="UniProtKB-EC"/>
</dbReference>
<dbReference type="OrthoDB" id="7786253at2759"/>
<dbReference type="GO" id="GO:0071949">
    <property type="term" value="F:FAD binding"/>
    <property type="evidence" value="ECO:0007669"/>
    <property type="project" value="InterPro"/>
</dbReference>
<dbReference type="InterPro" id="IPR016166">
    <property type="entry name" value="FAD-bd_PCMH"/>
</dbReference>
<evidence type="ECO:0000256" key="1">
    <source>
        <dbReference type="ARBA" id="ARBA00001974"/>
    </source>
</evidence>
<reference evidence="11 12" key="1">
    <citation type="journal article" date="2013" name="PLoS Genet.">
        <title>Comparative genome structure, secondary metabolite, and effector coding capacity across Cochliobolus pathogens.</title>
        <authorList>
            <person name="Condon B.J."/>
            <person name="Leng Y."/>
            <person name="Wu D."/>
            <person name="Bushley K.E."/>
            <person name="Ohm R.A."/>
            <person name="Otillar R."/>
            <person name="Martin J."/>
            <person name="Schackwitz W."/>
            <person name="Grimwood J."/>
            <person name="MohdZainudin N."/>
            <person name="Xue C."/>
            <person name="Wang R."/>
            <person name="Manning V.A."/>
            <person name="Dhillon B."/>
            <person name="Tu Z.J."/>
            <person name="Steffenson B.J."/>
            <person name="Salamov A."/>
            <person name="Sun H."/>
            <person name="Lowry S."/>
            <person name="LaButti K."/>
            <person name="Han J."/>
            <person name="Copeland A."/>
            <person name="Lindquist E."/>
            <person name="Barry K."/>
            <person name="Schmutz J."/>
            <person name="Baker S.E."/>
            <person name="Ciuffetti L.M."/>
            <person name="Grigoriev I.V."/>
            <person name="Zhong S."/>
            <person name="Turgeon B.G."/>
        </authorList>
    </citation>
    <scope>NUCLEOTIDE SEQUENCE [LARGE SCALE GENOMIC DNA]</scope>
    <source>
        <strain evidence="11 12">ATCC 44560</strain>
    </source>
</reference>
<accession>W7A0V0</accession>
<evidence type="ECO:0000256" key="3">
    <source>
        <dbReference type="ARBA" id="ARBA00008000"/>
    </source>
</evidence>
<dbReference type="SUPFAM" id="SSF56176">
    <property type="entry name" value="FAD-binding/transporter-associated domain-like"/>
    <property type="match status" value="1"/>
</dbReference>
<dbReference type="STRING" id="930090.W7A0V0"/>
<feature type="domain" description="FAD-binding PCMH-type" evidence="10">
    <location>
        <begin position="1"/>
        <end position="99"/>
    </location>
</feature>
<dbReference type="InterPro" id="IPR036318">
    <property type="entry name" value="FAD-bd_PCMH-like_sf"/>
</dbReference>
<evidence type="ECO:0000259" key="10">
    <source>
        <dbReference type="PROSITE" id="PS51387"/>
    </source>
</evidence>
<dbReference type="GO" id="GO:1903457">
    <property type="term" value="P:lactate catabolic process"/>
    <property type="evidence" value="ECO:0007669"/>
    <property type="project" value="TreeGrafter"/>
</dbReference>
<dbReference type="InterPro" id="IPR004113">
    <property type="entry name" value="FAD-bd_oxidored_4_C"/>
</dbReference>
<keyword evidence="6" id="KW-0809">Transit peptide</keyword>
<dbReference type="Pfam" id="PF02913">
    <property type="entry name" value="FAD-oxidase_C"/>
    <property type="match status" value="1"/>
</dbReference>
<evidence type="ECO:0000256" key="6">
    <source>
        <dbReference type="ARBA" id="ARBA00022946"/>
    </source>
</evidence>
<dbReference type="HOGENOM" id="CLU_017779_1_2_1"/>
<evidence type="ECO:0000256" key="5">
    <source>
        <dbReference type="ARBA" id="ARBA00022827"/>
    </source>
</evidence>
<evidence type="ECO:0000313" key="11">
    <source>
        <dbReference type="EMBL" id="EUC49666.1"/>
    </source>
</evidence>
<organism evidence="11 12">
    <name type="scientific">Bipolaris oryzae ATCC 44560</name>
    <dbReference type="NCBI Taxonomy" id="930090"/>
    <lineage>
        <taxon>Eukaryota</taxon>
        <taxon>Fungi</taxon>
        <taxon>Dikarya</taxon>
        <taxon>Ascomycota</taxon>
        <taxon>Pezizomycotina</taxon>
        <taxon>Dothideomycetes</taxon>
        <taxon>Pleosporomycetidae</taxon>
        <taxon>Pleosporales</taxon>
        <taxon>Pleosporineae</taxon>
        <taxon>Pleosporaceae</taxon>
        <taxon>Bipolaris</taxon>
    </lineage>
</organism>
<evidence type="ECO:0000256" key="7">
    <source>
        <dbReference type="ARBA" id="ARBA00023002"/>
    </source>
</evidence>
<comment type="cofactor">
    <cofactor evidence="1">
        <name>FAD</name>
        <dbReference type="ChEBI" id="CHEBI:57692"/>
    </cofactor>
</comment>
<dbReference type="PROSITE" id="PS51387">
    <property type="entry name" value="FAD_PCMH"/>
    <property type="match status" value="1"/>
</dbReference>
<evidence type="ECO:0000256" key="8">
    <source>
        <dbReference type="ARBA" id="ARBA00023128"/>
    </source>
</evidence>
<evidence type="ECO:0000256" key="2">
    <source>
        <dbReference type="ARBA" id="ARBA00004173"/>
    </source>
</evidence>
<gene>
    <name evidence="11" type="ORF">COCMIDRAFT_22651</name>
</gene>
<dbReference type="Gene3D" id="3.30.465.10">
    <property type="match status" value="1"/>
</dbReference>
<dbReference type="InterPro" id="IPR016164">
    <property type="entry name" value="FAD-linked_Oxase-like_C"/>
</dbReference>
<dbReference type="EC" id="1.1.2.4" evidence="9"/>
<protein>
    <recommendedName>
        <fullName evidence="9">D-lactate dehydrogenase (cytochrome)</fullName>
        <ecNumber evidence="9">1.1.2.4</ecNumber>
    </recommendedName>
</protein>
<name>W7A0V0_COCMI</name>
<dbReference type="GO" id="GO:0005739">
    <property type="term" value="C:mitochondrion"/>
    <property type="evidence" value="ECO:0007669"/>
    <property type="project" value="UniProtKB-SubCell"/>
</dbReference>
<comment type="subcellular location">
    <subcellularLocation>
        <location evidence="2">Mitochondrion</location>
    </subcellularLocation>
</comment>
<dbReference type="KEGG" id="bor:COCMIDRAFT_22651"/>
<dbReference type="GeneID" id="19120292"/>
<keyword evidence="12" id="KW-1185">Reference proteome</keyword>
<dbReference type="InterPro" id="IPR006094">
    <property type="entry name" value="Oxid_FAD_bind_N"/>
</dbReference>
<keyword evidence="8" id="KW-0496">Mitochondrion</keyword>
<dbReference type="Proteomes" id="UP000054032">
    <property type="component" value="Unassembled WGS sequence"/>
</dbReference>
<keyword evidence="7" id="KW-0560">Oxidoreductase</keyword>
<dbReference type="AlphaFoldDB" id="W7A0V0"/>
<dbReference type="PANTHER" id="PTHR11748">
    <property type="entry name" value="D-LACTATE DEHYDROGENASE"/>
    <property type="match status" value="1"/>
</dbReference>
<dbReference type="PANTHER" id="PTHR11748:SF111">
    <property type="entry name" value="D-LACTATE DEHYDROGENASE, MITOCHONDRIAL-RELATED"/>
    <property type="match status" value="1"/>
</dbReference>
<dbReference type="RefSeq" id="XP_007683732.1">
    <property type="nucleotide sequence ID" value="XM_007685542.1"/>
</dbReference>